<dbReference type="EMBL" id="FNUG01000003">
    <property type="protein sequence ID" value="SEE92969.1"/>
    <property type="molecule type" value="Genomic_DNA"/>
</dbReference>
<dbReference type="OrthoDB" id="111691at2"/>
<proteinExistence type="predicted"/>
<dbReference type="PANTHER" id="PTHR34219">
    <property type="entry name" value="IRON-REGULATED INNER MEMBRANE PROTEIN-RELATED"/>
    <property type="match status" value="1"/>
</dbReference>
<accession>A0A1H5MUC7</accession>
<organism evidence="2 3">
    <name type="scientific">Salinimicrobium catena</name>
    <dbReference type="NCBI Taxonomy" id="390640"/>
    <lineage>
        <taxon>Bacteria</taxon>
        <taxon>Pseudomonadati</taxon>
        <taxon>Bacteroidota</taxon>
        <taxon>Flavobacteriia</taxon>
        <taxon>Flavobacteriales</taxon>
        <taxon>Flavobacteriaceae</taxon>
        <taxon>Salinimicrobium</taxon>
    </lineage>
</organism>
<feature type="transmembrane region" description="Helical" evidence="1">
    <location>
        <begin position="351"/>
        <end position="372"/>
    </location>
</feature>
<evidence type="ECO:0000256" key="1">
    <source>
        <dbReference type="SAM" id="Phobius"/>
    </source>
</evidence>
<dbReference type="Pfam" id="PF03929">
    <property type="entry name" value="PepSY_TM"/>
    <property type="match status" value="1"/>
</dbReference>
<protein>
    <submittedName>
        <fullName evidence="2">Uncharacterized iron-regulated membrane protein</fullName>
    </submittedName>
</protein>
<feature type="transmembrane region" description="Helical" evidence="1">
    <location>
        <begin position="20"/>
        <end position="41"/>
    </location>
</feature>
<dbReference type="PANTHER" id="PTHR34219:SF3">
    <property type="entry name" value="BLL7967 PROTEIN"/>
    <property type="match status" value="1"/>
</dbReference>
<dbReference type="Proteomes" id="UP000199448">
    <property type="component" value="Unassembled WGS sequence"/>
</dbReference>
<evidence type="ECO:0000313" key="3">
    <source>
        <dbReference type="Proteomes" id="UP000199448"/>
    </source>
</evidence>
<keyword evidence="1" id="KW-0472">Membrane</keyword>
<dbReference type="STRING" id="390640.SAMN04488034_103116"/>
<sequence>MKKRKPSVAFKELIRQAHLYLGLVSGLVVFIVSVTGCLWAFQEEINKFTSTLPTIEKQNLPVILPSEAKELAHEVFPGRLIHGTLYEAQNDPIKVIFYELEPEFYQTVYLHPYSGEVLEIDNNLKGFFPFVLEGHRYLWMPKFIGEQVVAWSTVIFAFMLISGIVLWWPKKRKQRKQKFSFDWKKSTRWKRKNYDLHSVVGFYVSFVAIIVIYTGLVMAFDSFGAAVYYGLGGEKEALWRLSKNYENSSRIAGKLEPIDQLYYDLREEYPQANDLEFHYPYASSDAIYVEIGYQDGVYYDADYRFYDNKSLQEISSPTLYGKYEEAGFPEKVLRMNYDIHVGAIGGIPGKVLAFFISLLCASLPITGFLLWYGRTIKKKKVISKPILAYQE</sequence>
<feature type="transmembrane region" description="Helical" evidence="1">
    <location>
        <begin position="148"/>
        <end position="168"/>
    </location>
</feature>
<dbReference type="RefSeq" id="WP_093113070.1">
    <property type="nucleotide sequence ID" value="NZ_FNGG01000003.1"/>
</dbReference>
<keyword evidence="1" id="KW-0812">Transmembrane</keyword>
<dbReference type="AlphaFoldDB" id="A0A1H5MUC7"/>
<keyword evidence="1" id="KW-1133">Transmembrane helix</keyword>
<dbReference type="InterPro" id="IPR005625">
    <property type="entry name" value="PepSY-ass_TM"/>
</dbReference>
<reference evidence="2 3" key="1">
    <citation type="submission" date="2016-10" db="EMBL/GenBank/DDBJ databases">
        <authorList>
            <person name="de Groot N.N."/>
        </authorList>
    </citation>
    <scope>NUCLEOTIDE SEQUENCE [LARGE SCALE GENOMIC DNA]</scope>
    <source>
        <strain evidence="2 3">DSM 23553</strain>
    </source>
</reference>
<name>A0A1H5MUC7_9FLAO</name>
<feature type="transmembrane region" description="Helical" evidence="1">
    <location>
        <begin position="194"/>
        <end position="220"/>
    </location>
</feature>
<gene>
    <name evidence="2" type="ORF">SAMN04488034_103116</name>
</gene>
<keyword evidence="3" id="KW-1185">Reference proteome</keyword>
<evidence type="ECO:0000313" key="2">
    <source>
        <dbReference type="EMBL" id="SEE92969.1"/>
    </source>
</evidence>